<evidence type="ECO:0000313" key="2">
    <source>
        <dbReference type="Proteomes" id="UP000652761"/>
    </source>
</evidence>
<protein>
    <submittedName>
        <fullName evidence="1">Uncharacterized protein</fullName>
    </submittedName>
</protein>
<gene>
    <name evidence="1" type="ORF">Taro_053510</name>
</gene>
<dbReference type="AlphaFoldDB" id="A0A843XLG2"/>
<proteinExistence type="predicted"/>
<accession>A0A843XLG2</accession>
<name>A0A843XLG2_COLES</name>
<comment type="caution">
    <text evidence="1">The sequence shown here is derived from an EMBL/GenBank/DDBJ whole genome shotgun (WGS) entry which is preliminary data.</text>
</comment>
<evidence type="ECO:0000313" key="1">
    <source>
        <dbReference type="EMBL" id="MQM20489.1"/>
    </source>
</evidence>
<dbReference type="EMBL" id="NMUH01009867">
    <property type="protein sequence ID" value="MQM20489.1"/>
    <property type="molecule type" value="Genomic_DNA"/>
</dbReference>
<organism evidence="1 2">
    <name type="scientific">Colocasia esculenta</name>
    <name type="common">Wild taro</name>
    <name type="synonym">Arum esculentum</name>
    <dbReference type="NCBI Taxonomy" id="4460"/>
    <lineage>
        <taxon>Eukaryota</taxon>
        <taxon>Viridiplantae</taxon>
        <taxon>Streptophyta</taxon>
        <taxon>Embryophyta</taxon>
        <taxon>Tracheophyta</taxon>
        <taxon>Spermatophyta</taxon>
        <taxon>Magnoliopsida</taxon>
        <taxon>Liliopsida</taxon>
        <taxon>Araceae</taxon>
        <taxon>Aroideae</taxon>
        <taxon>Colocasieae</taxon>
        <taxon>Colocasia</taxon>
    </lineage>
</organism>
<sequence>MWPPTFNCSIPGRQLKNLTAVDAAANFLPAAHIGSTQYKGEFGGSRTRGKIQKNTLDLGDMWFLGVGTSSPMHRLSPSCFSSSGNTSNLQIRPSKDQLFSIVS</sequence>
<dbReference type="Proteomes" id="UP000652761">
    <property type="component" value="Unassembled WGS sequence"/>
</dbReference>
<reference evidence="1" key="1">
    <citation type="submission" date="2017-07" db="EMBL/GenBank/DDBJ databases">
        <title>Taro Niue Genome Assembly and Annotation.</title>
        <authorList>
            <person name="Atibalentja N."/>
            <person name="Keating K."/>
            <person name="Fields C.J."/>
        </authorList>
    </citation>
    <scope>NUCLEOTIDE SEQUENCE</scope>
    <source>
        <strain evidence="1">Niue_2</strain>
        <tissue evidence="1">Leaf</tissue>
    </source>
</reference>
<keyword evidence="2" id="KW-1185">Reference proteome</keyword>